<protein>
    <recommendedName>
        <fullName evidence="4">Xylan 1,4-beta-xylosidase</fullName>
    </recommendedName>
</protein>
<dbReference type="PANTHER" id="PTHR12631:SF10">
    <property type="entry name" value="BETA-XYLOSIDASE-LIKE PROTEIN-RELATED"/>
    <property type="match status" value="1"/>
</dbReference>
<dbReference type="PANTHER" id="PTHR12631">
    <property type="entry name" value="ALPHA-L-IDURONIDASE"/>
    <property type="match status" value="1"/>
</dbReference>
<reference evidence="2 3" key="1">
    <citation type="submission" date="2020-03" db="EMBL/GenBank/DDBJ databases">
        <title>Sequencing the genomes of 1000 actinobacteria strains.</title>
        <authorList>
            <person name="Klenk H.-P."/>
        </authorList>
    </citation>
    <scope>NUCLEOTIDE SEQUENCE [LARGE SCALE GENOMIC DNA]</scope>
    <source>
        <strain evidence="2 3">DSM 45668</strain>
    </source>
</reference>
<keyword evidence="3" id="KW-1185">Reference proteome</keyword>
<evidence type="ECO:0000313" key="3">
    <source>
        <dbReference type="Proteomes" id="UP000754495"/>
    </source>
</evidence>
<evidence type="ECO:0008006" key="4">
    <source>
        <dbReference type="Google" id="ProtNLM"/>
    </source>
</evidence>
<dbReference type="Proteomes" id="UP000754495">
    <property type="component" value="Unassembled WGS sequence"/>
</dbReference>
<dbReference type="EMBL" id="JAANOU010000001">
    <property type="protein sequence ID" value="NIH80152.1"/>
    <property type="molecule type" value="Genomic_DNA"/>
</dbReference>
<name>A0ABX0SW49_9PSEU</name>
<gene>
    <name evidence="2" type="ORF">FHX46_002682</name>
</gene>
<sequence>MGIVAMVALLVAGLFSWPPGKSDRTPEPPPVVLHPGEGGLVLGVTHAQYSLDSWLTPGQRQSGEQILGATPMLQNQHIMGFGVGNPEPAPGRYDWSRLDERMDLIERTGGTPVITLCCAPDWMKGGAIGTTNWDNLAAAPLRAHFADFARLSAQVAQRYPQVQYFQVWNELKGFWNAARDNWDVAAYTDLYNQVYDAVKRVRPDARIGGPYVVLTSWSAPAATDHPSQLRGPYGVVDQRSLDVVSYWNEHKHGGDFVALDASTGTRDKGLITTPDKASQIYADATRWARGVTGLPVWWSEFYPDSKPPDPKPPDGKAPDTTLPAGTALTRSAGTAQAAPPVDQARAVATLDAVAWAEEAGAAAMLLWQPEASDDLPYAALWSEARPGVDRLRPMSLTAAWTWLAPRLRAGLVDVARPAHAVQFSTPRGQVTVNPRSTPQLLRTGGVSLRLPPLAILLPH</sequence>
<accession>A0ABX0SW49</accession>
<evidence type="ECO:0000256" key="1">
    <source>
        <dbReference type="SAM" id="MobiDB-lite"/>
    </source>
</evidence>
<dbReference type="Gene3D" id="3.20.20.80">
    <property type="entry name" value="Glycosidases"/>
    <property type="match status" value="1"/>
</dbReference>
<evidence type="ECO:0000313" key="2">
    <source>
        <dbReference type="EMBL" id="NIH80152.1"/>
    </source>
</evidence>
<dbReference type="InterPro" id="IPR051923">
    <property type="entry name" value="Glycosyl_Hydrolase_39"/>
</dbReference>
<feature type="region of interest" description="Disordered" evidence="1">
    <location>
        <begin position="304"/>
        <end position="341"/>
    </location>
</feature>
<feature type="compositionally biased region" description="Basic and acidic residues" evidence="1">
    <location>
        <begin position="306"/>
        <end position="317"/>
    </location>
</feature>
<comment type="caution">
    <text evidence="2">The sequence shown here is derived from an EMBL/GenBank/DDBJ whole genome shotgun (WGS) entry which is preliminary data.</text>
</comment>
<dbReference type="RefSeq" id="WP_313886119.1">
    <property type="nucleotide sequence ID" value="NZ_JAANOU010000001.1"/>
</dbReference>
<dbReference type="SUPFAM" id="SSF51445">
    <property type="entry name" value="(Trans)glycosidases"/>
    <property type="match status" value="1"/>
</dbReference>
<organism evidence="2 3">
    <name type="scientific">Amycolatopsis viridis</name>
    <dbReference type="NCBI Taxonomy" id="185678"/>
    <lineage>
        <taxon>Bacteria</taxon>
        <taxon>Bacillati</taxon>
        <taxon>Actinomycetota</taxon>
        <taxon>Actinomycetes</taxon>
        <taxon>Pseudonocardiales</taxon>
        <taxon>Pseudonocardiaceae</taxon>
        <taxon>Amycolatopsis</taxon>
    </lineage>
</organism>
<dbReference type="InterPro" id="IPR017853">
    <property type="entry name" value="GH"/>
</dbReference>
<proteinExistence type="predicted"/>